<comment type="caution">
    <text evidence="1">The sequence shown here is derived from an EMBL/GenBank/DDBJ whole genome shotgun (WGS) entry which is preliminary data.</text>
</comment>
<keyword evidence="2" id="KW-1185">Reference proteome</keyword>
<evidence type="ECO:0000313" key="1">
    <source>
        <dbReference type="EMBL" id="KAH6945475.1"/>
    </source>
</evidence>
<accession>A0ACB7TEW6</accession>
<protein>
    <submittedName>
        <fullName evidence="1">Uncharacterized protein</fullName>
    </submittedName>
</protein>
<dbReference type="Proteomes" id="UP000821845">
    <property type="component" value="Chromosome 1"/>
</dbReference>
<sequence>MLRQTIDFIKLRQAFGQSVSSFKAHLDFNLSCKARGLLPRTFRLLRPVATPFGHSVFSRAERQLLQARILECKDTIKRLRHQEFLARRRLQQQCPSDFAAIQSHVRLKVECHAQRTKLAHGNKLARQQPSRPYVPPGRATSAVHNVSSYVPTHEELAVLELGLNFNTGPASDKFKMICAVEHAIDSTNRPRPPIQGLLVEPRLPYLLSKLVL</sequence>
<organism evidence="1 2">
    <name type="scientific">Hyalomma asiaticum</name>
    <name type="common">Tick</name>
    <dbReference type="NCBI Taxonomy" id="266040"/>
    <lineage>
        <taxon>Eukaryota</taxon>
        <taxon>Metazoa</taxon>
        <taxon>Ecdysozoa</taxon>
        <taxon>Arthropoda</taxon>
        <taxon>Chelicerata</taxon>
        <taxon>Arachnida</taxon>
        <taxon>Acari</taxon>
        <taxon>Parasitiformes</taxon>
        <taxon>Ixodida</taxon>
        <taxon>Ixodoidea</taxon>
        <taxon>Ixodidae</taxon>
        <taxon>Hyalomminae</taxon>
        <taxon>Hyalomma</taxon>
    </lineage>
</organism>
<reference evidence="1" key="1">
    <citation type="submission" date="2020-05" db="EMBL/GenBank/DDBJ databases">
        <title>Large-scale comparative analyses of tick genomes elucidate their genetic diversity and vector capacities.</title>
        <authorList>
            <person name="Jia N."/>
            <person name="Wang J."/>
            <person name="Shi W."/>
            <person name="Du L."/>
            <person name="Sun Y."/>
            <person name="Zhan W."/>
            <person name="Jiang J."/>
            <person name="Wang Q."/>
            <person name="Zhang B."/>
            <person name="Ji P."/>
            <person name="Sakyi L.B."/>
            <person name="Cui X."/>
            <person name="Yuan T."/>
            <person name="Jiang B."/>
            <person name="Yang W."/>
            <person name="Lam T.T.-Y."/>
            <person name="Chang Q."/>
            <person name="Ding S."/>
            <person name="Wang X."/>
            <person name="Zhu J."/>
            <person name="Ruan X."/>
            <person name="Zhao L."/>
            <person name="Wei J."/>
            <person name="Que T."/>
            <person name="Du C."/>
            <person name="Cheng J."/>
            <person name="Dai P."/>
            <person name="Han X."/>
            <person name="Huang E."/>
            <person name="Gao Y."/>
            <person name="Liu J."/>
            <person name="Shao H."/>
            <person name="Ye R."/>
            <person name="Li L."/>
            <person name="Wei W."/>
            <person name="Wang X."/>
            <person name="Wang C."/>
            <person name="Yang T."/>
            <person name="Huo Q."/>
            <person name="Li W."/>
            <person name="Guo W."/>
            <person name="Chen H."/>
            <person name="Zhou L."/>
            <person name="Ni X."/>
            <person name="Tian J."/>
            <person name="Zhou Y."/>
            <person name="Sheng Y."/>
            <person name="Liu T."/>
            <person name="Pan Y."/>
            <person name="Xia L."/>
            <person name="Li J."/>
            <person name="Zhao F."/>
            <person name="Cao W."/>
        </authorList>
    </citation>
    <scope>NUCLEOTIDE SEQUENCE</scope>
    <source>
        <strain evidence="1">Hyas-2018</strain>
    </source>
</reference>
<name>A0ACB7TEW6_HYAAI</name>
<gene>
    <name evidence="1" type="ORF">HPB50_008714</name>
</gene>
<dbReference type="EMBL" id="CM023481">
    <property type="protein sequence ID" value="KAH6945475.1"/>
    <property type="molecule type" value="Genomic_DNA"/>
</dbReference>
<evidence type="ECO:0000313" key="2">
    <source>
        <dbReference type="Proteomes" id="UP000821845"/>
    </source>
</evidence>
<proteinExistence type="predicted"/>